<keyword evidence="4" id="KW-1185">Reference proteome</keyword>
<gene>
    <name evidence="2" type="ORF">I302_08218</name>
    <name evidence="3" type="ORF">I302_109074</name>
</gene>
<dbReference type="RefSeq" id="XP_019043638.1">
    <property type="nucleotide sequence ID" value="XM_019194802.1"/>
</dbReference>
<accession>A0A1B9FUX9</accession>
<evidence type="ECO:0000313" key="2">
    <source>
        <dbReference type="EMBL" id="OCF22568.1"/>
    </source>
</evidence>
<protein>
    <submittedName>
        <fullName evidence="2">Uncharacterized protein</fullName>
    </submittedName>
</protein>
<evidence type="ECO:0000313" key="3">
    <source>
        <dbReference type="EMBL" id="WVW87018.1"/>
    </source>
</evidence>
<dbReference type="VEuPathDB" id="FungiDB:I302_08218"/>
<evidence type="ECO:0000313" key="4">
    <source>
        <dbReference type="Proteomes" id="UP000092730"/>
    </source>
</evidence>
<dbReference type="GeneID" id="30212617"/>
<reference evidence="2" key="1">
    <citation type="submission" date="2013-07" db="EMBL/GenBank/DDBJ databases">
        <title>The Genome Sequence of Cryptococcus bestiolae CBS10118.</title>
        <authorList>
            <consortium name="The Broad Institute Genome Sequencing Platform"/>
            <person name="Cuomo C."/>
            <person name="Litvintseva A."/>
            <person name="Chen Y."/>
            <person name="Heitman J."/>
            <person name="Sun S."/>
            <person name="Springer D."/>
            <person name="Dromer F."/>
            <person name="Young S.K."/>
            <person name="Zeng Q."/>
            <person name="Gargeya S."/>
            <person name="Fitzgerald M."/>
            <person name="Abouelleil A."/>
            <person name="Alvarado L."/>
            <person name="Berlin A.M."/>
            <person name="Chapman S.B."/>
            <person name="Dewar J."/>
            <person name="Goldberg J."/>
            <person name="Griggs A."/>
            <person name="Gujja S."/>
            <person name="Hansen M."/>
            <person name="Howarth C."/>
            <person name="Imamovic A."/>
            <person name="Larimer J."/>
            <person name="McCowan C."/>
            <person name="Murphy C."/>
            <person name="Pearson M."/>
            <person name="Priest M."/>
            <person name="Roberts A."/>
            <person name="Saif S."/>
            <person name="Shea T."/>
            <person name="Sykes S."/>
            <person name="Wortman J."/>
            <person name="Nusbaum C."/>
            <person name="Birren B."/>
        </authorList>
    </citation>
    <scope>NUCLEOTIDE SEQUENCE [LARGE SCALE GENOMIC DNA]</scope>
    <source>
        <strain evidence="2">CBS 10118</strain>
    </source>
</reference>
<reference evidence="3" key="4">
    <citation type="submission" date="2024-02" db="EMBL/GenBank/DDBJ databases">
        <title>Comparative genomics of Cryptococcus and Kwoniella reveals pathogenesis evolution and contrasting modes of karyotype evolution via chromosome fusion or intercentromeric recombination.</title>
        <authorList>
            <person name="Coelho M.A."/>
            <person name="David-Palma M."/>
            <person name="Shea T."/>
            <person name="Bowers K."/>
            <person name="McGinley-Smith S."/>
            <person name="Mohammad A.W."/>
            <person name="Gnirke A."/>
            <person name="Yurkov A.M."/>
            <person name="Nowrousian M."/>
            <person name="Sun S."/>
            <person name="Cuomo C.A."/>
            <person name="Heitman J."/>
        </authorList>
    </citation>
    <scope>NUCLEOTIDE SEQUENCE</scope>
    <source>
        <strain evidence="3">CBS 10118</strain>
    </source>
</reference>
<dbReference type="KEGG" id="kbi:30212617"/>
<feature type="compositionally biased region" description="Polar residues" evidence="1">
    <location>
        <begin position="79"/>
        <end position="88"/>
    </location>
</feature>
<feature type="region of interest" description="Disordered" evidence="1">
    <location>
        <begin position="73"/>
        <end position="100"/>
    </location>
</feature>
<reference evidence="3" key="2">
    <citation type="submission" date="2013-07" db="EMBL/GenBank/DDBJ databases">
        <authorList>
            <consortium name="The Broad Institute Genome Sequencing Platform"/>
            <person name="Cuomo C."/>
            <person name="Litvintseva A."/>
            <person name="Chen Y."/>
            <person name="Heitman J."/>
            <person name="Sun S."/>
            <person name="Springer D."/>
            <person name="Dromer F."/>
            <person name="Young S.K."/>
            <person name="Zeng Q."/>
            <person name="Gargeya S."/>
            <person name="Fitzgerald M."/>
            <person name="Abouelleil A."/>
            <person name="Alvarado L."/>
            <person name="Berlin A.M."/>
            <person name="Chapman S.B."/>
            <person name="Dewar J."/>
            <person name="Goldberg J."/>
            <person name="Griggs A."/>
            <person name="Gujja S."/>
            <person name="Hansen M."/>
            <person name="Howarth C."/>
            <person name="Imamovic A."/>
            <person name="Larimer J."/>
            <person name="McCowan C."/>
            <person name="Murphy C."/>
            <person name="Pearson M."/>
            <person name="Priest M."/>
            <person name="Roberts A."/>
            <person name="Saif S."/>
            <person name="Shea T."/>
            <person name="Sykes S."/>
            <person name="Wortman J."/>
            <person name="Nusbaum C."/>
            <person name="Birren B."/>
        </authorList>
    </citation>
    <scope>NUCLEOTIDE SEQUENCE</scope>
    <source>
        <strain evidence="3">CBS 10118</strain>
    </source>
</reference>
<name>A0A1B9FUX9_9TREE</name>
<dbReference type="EMBL" id="CP144548">
    <property type="protein sequence ID" value="WVW87018.1"/>
    <property type="molecule type" value="Genomic_DNA"/>
</dbReference>
<dbReference type="EMBL" id="KI894025">
    <property type="protein sequence ID" value="OCF22568.1"/>
    <property type="molecule type" value="Genomic_DNA"/>
</dbReference>
<dbReference type="Proteomes" id="UP000092730">
    <property type="component" value="Chromosome 8"/>
</dbReference>
<evidence type="ECO:0000256" key="1">
    <source>
        <dbReference type="SAM" id="MobiDB-lite"/>
    </source>
</evidence>
<feature type="compositionally biased region" description="Basic and acidic residues" evidence="1">
    <location>
        <begin position="90"/>
        <end position="100"/>
    </location>
</feature>
<dbReference type="AlphaFoldDB" id="A0A1B9FUX9"/>
<reference evidence="2" key="3">
    <citation type="submission" date="2014-01" db="EMBL/GenBank/DDBJ databases">
        <title>Evolution of pathogenesis and genome organization in the Tremellales.</title>
        <authorList>
            <person name="Cuomo C."/>
            <person name="Litvintseva A."/>
            <person name="Heitman J."/>
            <person name="Chen Y."/>
            <person name="Sun S."/>
            <person name="Springer D."/>
            <person name="Dromer F."/>
            <person name="Young S."/>
            <person name="Zeng Q."/>
            <person name="Chapman S."/>
            <person name="Gujja S."/>
            <person name="Saif S."/>
            <person name="Birren B."/>
        </authorList>
    </citation>
    <scope>NUCLEOTIDE SEQUENCE</scope>
    <source>
        <strain evidence="2">CBS 10118</strain>
    </source>
</reference>
<sequence>MPSKVIKATRSYLRSLAKGKIPTAASTSSNEIRRFSAGRGLCEEVETVLSLLERLESKEGIVKVQATTPSKSIDKDLSKVTSCSTAPAENQKDPKRQLDN</sequence>
<organism evidence="2">
    <name type="scientific">Kwoniella bestiolae CBS 10118</name>
    <dbReference type="NCBI Taxonomy" id="1296100"/>
    <lineage>
        <taxon>Eukaryota</taxon>
        <taxon>Fungi</taxon>
        <taxon>Dikarya</taxon>
        <taxon>Basidiomycota</taxon>
        <taxon>Agaricomycotina</taxon>
        <taxon>Tremellomycetes</taxon>
        <taxon>Tremellales</taxon>
        <taxon>Cryptococcaceae</taxon>
        <taxon>Kwoniella</taxon>
    </lineage>
</organism>
<proteinExistence type="predicted"/>